<keyword evidence="1" id="KW-0539">Nucleus</keyword>
<feature type="region of interest" description="Disordered" evidence="2">
    <location>
        <begin position="662"/>
        <end position="714"/>
    </location>
</feature>
<organism evidence="4 5">
    <name type="scientific">Dothidotthia symphoricarpi CBS 119687</name>
    <dbReference type="NCBI Taxonomy" id="1392245"/>
    <lineage>
        <taxon>Eukaryota</taxon>
        <taxon>Fungi</taxon>
        <taxon>Dikarya</taxon>
        <taxon>Ascomycota</taxon>
        <taxon>Pezizomycotina</taxon>
        <taxon>Dothideomycetes</taxon>
        <taxon>Pleosporomycetidae</taxon>
        <taxon>Pleosporales</taxon>
        <taxon>Dothidotthiaceae</taxon>
        <taxon>Dothidotthia</taxon>
    </lineage>
</organism>
<evidence type="ECO:0000256" key="2">
    <source>
        <dbReference type="SAM" id="MobiDB-lite"/>
    </source>
</evidence>
<feature type="region of interest" description="Disordered" evidence="2">
    <location>
        <begin position="1293"/>
        <end position="1313"/>
    </location>
</feature>
<proteinExistence type="predicted"/>
<dbReference type="PROSITE" id="PS50048">
    <property type="entry name" value="ZN2_CY6_FUNGAL_2"/>
    <property type="match status" value="1"/>
</dbReference>
<feature type="region of interest" description="Disordered" evidence="2">
    <location>
        <begin position="828"/>
        <end position="862"/>
    </location>
</feature>
<gene>
    <name evidence="4" type="ORF">P153DRAFT_70823</name>
</gene>
<feature type="region of interest" description="Disordered" evidence="2">
    <location>
        <begin position="928"/>
        <end position="992"/>
    </location>
</feature>
<dbReference type="PANTHER" id="PTHR39147">
    <property type="entry name" value="PROTEIN SPT21"/>
    <property type="match status" value="1"/>
</dbReference>
<dbReference type="InterPro" id="IPR042403">
    <property type="entry name" value="Spt21/Ams2"/>
</dbReference>
<dbReference type="GO" id="GO:0030466">
    <property type="term" value="P:silent mating-type cassette heterochromatin formation"/>
    <property type="evidence" value="ECO:0007669"/>
    <property type="project" value="TreeGrafter"/>
</dbReference>
<keyword evidence="5" id="KW-1185">Reference proteome</keyword>
<feature type="compositionally biased region" description="Pro residues" evidence="2">
    <location>
        <begin position="491"/>
        <end position="503"/>
    </location>
</feature>
<feature type="region of interest" description="Disordered" evidence="2">
    <location>
        <begin position="1083"/>
        <end position="1110"/>
    </location>
</feature>
<accession>A0A6A6A6S5</accession>
<feature type="compositionally biased region" description="Polar residues" evidence="2">
    <location>
        <begin position="969"/>
        <end position="982"/>
    </location>
</feature>
<dbReference type="GeneID" id="54413790"/>
<dbReference type="CDD" id="cd00067">
    <property type="entry name" value="GAL4"/>
    <property type="match status" value="1"/>
</dbReference>
<dbReference type="InterPro" id="IPR001138">
    <property type="entry name" value="Zn2Cys6_DnaBD"/>
</dbReference>
<dbReference type="GO" id="GO:0008270">
    <property type="term" value="F:zinc ion binding"/>
    <property type="evidence" value="ECO:0007669"/>
    <property type="project" value="InterPro"/>
</dbReference>
<dbReference type="RefSeq" id="XP_033521215.1">
    <property type="nucleotide sequence ID" value="XM_033673358.1"/>
</dbReference>
<feature type="compositionally biased region" description="Basic residues" evidence="2">
    <location>
        <begin position="352"/>
        <end position="365"/>
    </location>
</feature>
<dbReference type="PANTHER" id="PTHR39147:SF1">
    <property type="entry name" value="PROTEIN SPT21"/>
    <property type="match status" value="1"/>
</dbReference>
<evidence type="ECO:0000313" key="5">
    <source>
        <dbReference type="Proteomes" id="UP000799771"/>
    </source>
</evidence>
<name>A0A6A6A6S5_9PLEO</name>
<feature type="compositionally biased region" description="Low complexity" evidence="2">
    <location>
        <begin position="308"/>
        <end position="334"/>
    </location>
</feature>
<evidence type="ECO:0000313" key="4">
    <source>
        <dbReference type="EMBL" id="KAF2126823.1"/>
    </source>
</evidence>
<sequence length="1313" mass="143850">MSTPCSTMAESVAMQQTTASPAAVDEDNMGDIPRRPMRVKVLYTFDDQNKSNCLARLPNALNVPVVALDENTQVGVIELKTCIQAIVAASPELVARLGHDYTVYAYDFSEYETPLVGQGMLSWILASASTTPNAPADESQTMVTGRVCKNILGLFSNGIKETLEVKLKLVPVPTCMQKEYVENMERYHSLSQLMPEKFDYNAWADFLKENPTLGQLAQPAPGFFDTPAQRSSFGGVEPFHQMLTRHSPSQEPMRNDAFFDESNMSFNSQPTRASSPAMSSISFHHYQYNPDSRPASRASVRSEAGPVPQQHAQQHTQHHTQQYPQQYPQPHTQQFPNQPNYVIEEQEDGPPRKRARITQAKRPKKTPLLTHHESLRVTASTAASVRLHKPLTASSAAALASAELVPRAPTPRPGDAAFGPRGLRRPPAPSTLRHASMDGGRPYMSPYDTSSFSDNATDSADDERGVSPGDTPTDLPSSPPLVPKRTVSPSPSSPNLPTLPPPTDSGFVSDMVLGREDDGMESGNKTWDGSDLPTAPEARAKRKQTRSQQPWQEVNPGPTELLPQSYVPRPKQYVPRSRSMLPITESVEQDTDNVQIANSYATRDGALELCASRQQQSINGACTKLHPGQDMSQPDGLKAGSPDTIVSYVSPASENEVQMYSRSATPNLPTQKPRASRARGLPRSHTWSGAGEPMSDAPISVDGNPRSGGHAKRKKQLKEKLEKAIAAGEMPEHCNNCGEIDTPTWRKAYTRVELGSPDGIELSTEAAGTGIVGYEVIEPTEDNIAEKKYRIFKNNITPEEKTWKLFEALTLCNPCGLWLIKKKEMRPQKQWNKAAKPAKRKRNQTSASRSKSLGQDDDLVSDAVVPPSDAIVPVEQETIVASFQGALNEEMLPPPHVQERAESFQTTENEIGLNHEAAQAAFRRAVESSPAGFRGSKNSPIDIDPDLTPRPTRRILFPSPRKDGETKSLVDNQVVPSTTSKDAPSHVADKDAPIEKPRCERCKKIKKGCDRERPCQRCKDAGIGHDGCIPCDVPKVAWFNLDRLRSLPSVEQDTADKENCPPPPVAQEDHDFTDLFEDPVSPIITPKKSQPFQDLLKTPTPGSRRRPLLTPKRGAESAGLLLTPSRNIFTPRGSRAATMAPETPFTRQLNALLKSDGITSSPGQALDFSEFPSFNTPGRTGTHFTDFMPDDFLSSDMPMTSSPPRAGTLGLGFDLYEDPNTSTIGLWSDANIFGSDLLMSGFDDGHQRMELVEGPDTTALLKMNVGGITVDFASMIEDVVGVVNNDADMEEIRKSTEVESQSLAKTPETPVTE</sequence>
<feature type="domain" description="Zn(2)-C6 fungal-type" evidence="3">
    <location>
        <begin position="998"/>
        <end position="1028"/>
    </location>
</feature>
<feature type="region of interest" description="Disordered" evidence="2">
    <location>
        <begin position="285"/>
        <end position="375"/>
    </location>
</feature>
<dbReference type="Proteomes" id="UP000799771">
    <property type="component" value="Unassembled WGS sequence"/>
</dbReference>
<dbReference type="GO" id="GO:0000183">
    <property type="term" value="P:rDNA heterochromatin formation"/>
    <property type="evidence" value="ECO:0007669"/>
    <property type="project" value="TreeGrafter"/>
</dbReference>
<dbReference type="SUPFAM" id="SSF57716">
    <property type="entry name" value="Glucocorticoid receptor-like (DNA-binding domain)"/>
    <property type="match status" value="1"/>
</dbReference>
<feature type="compositionally biased region" description="Basic and acidic residues" evidence="2">
    <location>
        <begin position="983"/>
        <end position="992"/>
    </location>
</feature>
<evidence type="ECO:0000259" key="3">
    <source>
        <dbReference type="PROSITE" id="PS50048"/>
    </source>
</evidence>
<dbReference type="EMBL" id="ML977512">
    <property type="protein sequence ID" value="KAF2126823.1"/>
    <property type="molecule type" value="Genomic_DNA"/>
</dbReference>
<dbReference type="OrthoDB" id="3199820at2759"/>
<dbReference type="Gene3D" id="3.30.50.10">
    <property type="entry name" value="Erythroid Transcription Factor GATA-1, subunit A"/>
    <property type="match status" value="1"/>
</dbReference>
<evidence type="ECO:0000256" key="1">
    <source>
        <dbReference type="ARBA" id="ARBA00023242"/>
    </source>
</evidence>
<feature type="compositionally biased region" description="Polar residues" evidence="2">
    <location>
        <begin position="1298"/>
        <end position="1313"/>
    </location>
</feature>
<dbReference type="InterPro" id="IPR057725">
    <property type="entry name" value="Ams2-SPT21_N"/>
</dbReference>
<feature type="region of interest" description="Disordered" evidence="2">
    <location>
        <begin position="404"/>
        <end position="568"/>
    </location>
</feature>
<feature type="compositionally biased region" description="Polar residues" evidence="2">
    <location>
        <begin position="844"/>
        <end position="853"/>
    </location>
</feature>
<protein>
    <recommendedName>
        <fullName evidence="3">Zn(2)-C6 fungal-type domain-containing protein</fullName>
    </recommendedName>
</protein>
<dbReference type="GO" id="GO:0000981">
    <property type="term" value="F:DNA-binding transcription factor activity, RNA polymerase II-specific"/>
    <property type="evidence" value="ECO:0007669"/>
    <property type="project" value="InterPro"/>
</dbReference>
<reference evidence="4" key="1">
    <citation type="journal article" date="2020" name="Stud. Mycol.">
        <title>101 Dothideomycetes genomes: a test case for predicting lifestyles and emergence of pathogens.</title>
        <authorList>
            <person name="Haridas S."/>
            <person name="Albert R."/>
            <person name="Binder M."/>
            <person name="Bloem J."/>
            <person name="Labutti K."/>
            <person name="Salamov A."/>
            <person name="Andreopoulos B."/>
            <person name="Baker S."/>
            <person name="Barry K."/>
            <person name="Bills G."/>
            <person name="Bluhm B."/>
            <person name="Cannon C."/>
            <person name="Castanera R."/>
            <person name="Culley D."/>
            <person name="Daum C."/>
            <person name="Ezra D."/>
            <person name="Gonzalez J."/>
            <person name="Henrissat B."/>
            <person name="Kuo A."/>
            <person name="Liang C."/>
            <person name="Lipzen A."/>
            <person name="Lutzoni F."/>
            <person name="Magnuson J."/>
            <person name="Mondo S."/>
            <person name="Nolan M."/>
            <person name="Ohm R."/>
            <person name="Pangilinan J."/>
            <person name="Park H.-J."/>
            <person name="Ramirez L."/>
            <person name="Alfaro M."/>
            <person name="Sun H."/>
            <person name="Tritt A."/>
            <person name="Yoshinaga Y."/>
            <person name="Zwiers L.-H."/>
            <person name="Turgeon B."/>
            <person name="Goodwin S."/>
            <person name="Spatafora J."/>
            <person name="Crous P."/>
            <person name="Grigoriev I."/>
        </authorList>
    </citation>
    <scope>NUCLEOTIDE SEQUENCE</scope>
    <source>
        <strain evidence="4">CBS 119687</strain>
    </source>
</reference>
<dbReference type="InterPro" id="IPR013088">
    <property type="entry name" value="Znf_NHR/GATA"/>
</dbReference>
<dbReference type="Pfam" id="PF25823">
    <property type="entry name" value="Ams2-SPT21_N"/>
    <property type="match status" value="1"/>
</dbReference>
<feature type="compositionally biased region" description="Polar residues" evidence="2">
    <location>
        <begin position="447"/>
        <end position="458"/>
    </location>
</feature>